<organism evidence="2 3">
    <name type="scientific">Bizionia paragorgiae</name>
    <dbReference type="NCBI Taxonomy" id="283786"/>
    <lineage>
        <taxon>Bacteria</taxon>
        <taxon>Pseudomonadati</taxon>
        <taxon>Bacteroidota</taxon>
        <taxon>Flavobacteriia</taxon>
        <taxon>Flavobacteriales</taxon>
        <taxon>Flavobacteriaceae</taxon>
        <taxon>Bizionia</taxon>
    </lineage>
</organism>
<reference evidence="2 3" key="1">
    <citation type="submission" date="2016-10" db="EMBL/GenBank/DDBJ databases">
        <authorList>
            <person name="de Groot N.N."/>
        </authorList>
    </citation>
    <scope>NUCLEOTIDE SEQUENCE [LARGE SCALE GENOMIC DNA]</scope>
    <source>
        <strain evidence="2 3">DSM 23842</strain>
    </source>
</reference>
<feature type="transmembrane region" description="Helical" evidence="1">
    <location>
        <begin position="73"/>
        <end position="93"/>
    </location>
</feature>
<keyword evidence="1" id="KW-1133">Transmembrane helix</keyword>
<evidence type="ECO:0000313" key="2">
    <source>
        <dbReference type="EMBL" id="SEA07408.1"/>
    </source>
</evidence>
<name>A0A1H3Y944_BIZPA</name>
<keyword evidence="1" id="KW-0472">Membrane</keyword>
<keyword evidence="3" id="KW-1185">Reference proteome</keyword>
<dbReference type="AlphaFoldDB" id="A0A1H3Y944"/>
<protein>
    <submittedName>
        <fullName evidence="2">Uncharacterized protein</fullName>
    </submittedName>
</protein>
<dbReference type="STRING" id="283786.SAMN04487990_10677"/>
<evidence type="ECO:0000313" key="3">
    <source>
        <dbReference type="Proteomes" id="UP000198846"/>
    </source>
</evidence>
<dbReference type="Proteomes" id="UP000198846">
    <property type="component" value="Unassembled WGS sequence"/>
</dbReference>
<keyword evidence="1" id="KW-0812">Transmembrane</keyword>
<dbReference type="RefSeq" id="WP_092133216.1">
    <property type="nucleotide sequence ID" value="NZ_FNQK01000006.1"/>
</dbReference>
<gene>
    <name evidence="2" type="ORF">SAMN04487990_10677</name>
</gene>
<sequence>MKNKGLHIIKESGFKTPSNYFEGLETEILTTARLKNNAAQSGLKAPSDYFETFEVSIPASNKEVKVIPLYKKIVVSVGSIAAALLLFFSLNLFKKDLSFDSLSSATLDSYLLEESSSTELSLLFSNSELTESQFIDFDLNIDTIDSLLDTKDFDELILE</sequence>
<accession>A0A1H3Y944</accession>
<dbReference type="OrthoDB" id="981524at2"/>
<dbReference type="EMBL" id="FNQK01000006">
    <property type="protein sequence ID" value="SEA07408.1"/>
    <property type="molecule type" value="Genomic_DNA"/>
</dbReference>
<evidence type="ECO:0000256" key="1">
    <source>
        <dbReference type="SAM" id="Phobius"/>
    </source>
</evidence>
<proteinExistence type="predicted"/>